<evidence type="ECO:0000313" key="3">
    <source>
        <dbReference type="Proteomes" id="UP000195437"/>
    </source>
</evidence>
<dbReference type="PANTHER" id="PTHR38457">
    <property type="entry name" value="REGULATOR ABRB-RELATED"/>
    <property type="match status" value="1"/>
</dbReference>
<keyword evidence="3" id="KW-1185">Reference proteome</keyword>
<keyword evidence="1" id="KW-0812">Transmembrane</keyword>
<feature type="transmembrane region" description="Helical" evidence="1">
    <location>
        <begin position="290"/>
        <end position="312"/>
    </location>
</feature>
<dbReference type="Pfam" id="PF05145">
    <property type="entry name" value="AbrB"/>
    <property type="match status" value="1"/>
</dbReference>
<keyword evidence="1" id="KW-0472">Membrane</keyword>
<dbReference type="KEGG" id="tum:CBW65_14100"/>
<protein>
    <recommendedName>
        <fullName evidence="4">AbrB family transcriptional regulator</fullName>
    </recommendedName>
</protein>
<dbReference type="InterPro" id="IPR007820">
    <property type="entry name" value="AbrB_fam"/>
</dbReference>
<accession>A0A1Y0IP17</accession>
<feature type="transmembrane region" description="Helical" evidence="1">
    <location>
        <begin position="206"/>
        <end position="226"/>
    </location>
</feature>
<dbReference type="EMBL" id="CP021434">
    <property type="protein sequence ID" value="ARU62010.1"/>
    <property type="molecule type" value="Genomic_DNA"/>
</dbReference>
<dbReference type="PIRSF" id="PIRSF038991">
    <property type="entry name" value="Protein_AbrB"/>
    <property type="match status" value="1"/>
</dbReference>
<feature type="transmembrane region" description="Helical" evidence="1">
    <location>
        <begin position="70"/>
        <end position="91"/>
    </location>
</feature>
<evidence type="ECO:0000313" key="2">
    <source>
        <dbReference type="EMBL" id="ARU62010.1"/>
    </source>
</evidence>
<dbReference type="Proteomes" id="UP000195437">
    <property type="component" value="Chromosome"/>
</dbReference>
<evidence type="ECO:0000256" key="1">
    <source>
        <dbReference type="SAM" id="Phobius"/>
    </source>
</evidence>
<keyword evidence="1" id="KW-1133">Transmembrane helix</keyword>
<dbReference type="InterPro" id="IPR017516">
    <property type="entry name" value="AbrB_dup"/>
</dbReference>
<gene>
    <name evidence="2" type="ORF">CBW65_14100</name>
</gene>
<feature type="transmembrane region" description="Helical" evidence="1">
    <location>
        <begin position="351"/>
        <end position="369"/>
    </location>
</feature>
<feature type="transmembrane region" description="Helical" evidence="1">
    <location>
        <begin position="130"/>
        <end position="150"/>
    </location>
</feature>
<proteinExistence type="predicted"/>
<dbReference type="AlphaFoldDB" id="A0A1Y0IP17"/>
<dbReference type="GO" id="GO:0010468">
    <property type="term" value="P:regulation of gene expression"/>
    <property type="evidence" value="ECO:0007669"/>
    <property type="project" value="InterPro"/>
</dbReference>
<sequence>MYSKKIQFSSGEVPGLTTSARPRAVSFFETLAVALVGGVVFTLIQIPLPWMLGPLSFVMAWQLTTKRTLYWPAIFRDLSSLVLGYMLGASITRETGWQILHHLPSMVVVTALTVFFSCTLGYWVAKGAGIGVYSGVFGNVPGGLTQMVLVSEELDDVDATVVTFMQMIRLLGVIFIVPFLAVHGLSDDLDVPLNAMLTQTLPVLPVIPWYAYPLYVLIALFGAWAGKKIKLPAAVLTGPLIATAIIILIGMPAPQLPSGAITVAQLLIGVHIGLQMKVQSLGNIKRLTTFTILSSVVLVLFSLLLGVVLSGLTGMGVTTGFLSTAPGGIAEMGITAALVHADLSMVTAYQLFRIFFIMFAVPPLLKWWIGRGKKRSRQAA</sequence>
<dbReference type="NCBIfam" id="TIGR03082">
    <property type="entry name" value="Gneg_AbrB_dup"/>
    <property type="match status" value="2"/>
</dbReference>
<feature type="transmembrane region" description="Helical" evidence="1">
    <location>
        <begin position="31"/>
        <end position="50"/>
    </location>
</feature>
<dbReference type="GO" id="GO:0016020">
    <property type="term" value="C:membrane"/>
    <property type="evidence" value="ECO:0007669"/>
    <property type="project" value="InterPro"/>
</dbReference>
<evidence type="ECO:0008006" key="4">
    <source>
        <dbReference type="Google" id="ProtNLM"/>
    </source>
</evidence>
<feature type="transmembrane region" description="Helical" evidence="1">
    <location>
        <begin position="233"/>
        <end position="253"/>
    </location>
</feature>
<organism evidence="2 3">
    <name type="scientific">Tumebacillus avium</name>
    <dbReference type="NCBI Taxonomy" id="1903704"/>
    <lineage>
        <taxon>Bacteria</taxon>
        <taxon>Bacillati</taxon>
        <taxon>Bacillota</taxon>
        <taxon>Bacilli</taxon>
        <taxon>Bacillales</taxon>
        <taxon>Alicyclobacillaceae</taxon>
        <taxon>Tumebacillus</taxon>
    </lineage>
</organism>
<feature type="transmembrane region" description="Helical" evidence="1">
    <location>
        <begin position="103"/>
        <end position="124"/>
    </location>
</feature>
<dbReference type="PANTHER" id="PTHR38457:SF1">
    <property type="entry name" value="REGULATOR ABRB-RELATED"/>
    <property type="match status" value="1"/>
</dbReference>
<feature type="transmembrane region" description="Helical" evidence="1">
    <location>
        <begin position="162"/>
        <end position="186"/>
    </location>
</feature>
<name>A0A1Y0IP17_9BACL</name>
<reference evidence="3" key="1">
    <citation type="submission" date="2017-05" db="EMBL/GenBank/DDBJ databases">
        <authorList>
            <person name="Sung H."/>
        </authorList>
    </citation>
    <scope>NUCLEOTIDE SEQUENCE [LARGE SCALE GENOMIC DNA]</scope>
    <source>
        <strain evidence="3">AR23208</strain>
    </source>
</reference>